<feature type="region of interest" description="Disordered" evidence="1">
    <location>
        <begin position="100"/>
        <end position="128"/>
    </location>
</feature>
<keyword evidence="3" id="KW-1185">Reference proteome</keyword>
<sequence length="434" mass="48706">MPMFSRFYSATEAEAAANIIRLFSSPADHTTFSSEDADQLAGILDGTTASTSRPRDDINQQLFRRPRPVQSVEQLLSASGFSVSQETIYRDKAVHYASSSEDELEWKTRSRTPSSDEPSPRKYRIPSSTSSVEVEALSISDGASDDSLLHAIGPTTQRYQYKWGQQLGYHAICPDNALQNMDTQFSKWSYDNNEGTTAIPFVMVNAPSDTHEQLVKIDRKLWVEDVEESIAEPARFADVAQAAVRKGLKQSSYGRRTPSMNDKQSNGPLSKEDVPGEDKCVSKRAALIAKSKATKDSSLFASKSVGQKRSAIHKNKNRRSIMPSPPPTARRPEPVKKPEPQPEPTRTTIYVLNQSEDEQRREVDTALQKKQLDFDNRQHLEELMHKINKAIADREETTEGRIIEEVDGDEAEQAEKTHRLKGNARKRAKKETAR</sequence>
<accession>A0ABR3RT78</accession>
<evidence type="ECO:0000313" key="2">
    <source>
        <dbReference type="EMBL" id="KAL1607423.1"/>
    </source>
</evidence>
<feature type="compositionally biased region" description="Basic and acidic residues" evidence="1">
    <location>
        <begin position="330"/>
        <end position="340"/>
    </location>
</feature>
<feature type="compositionally biased region" description="Polar residues" evidence="1">
    <location>
        <begin position="249"/>
        <end position="268"/>
    </location>
</feature>
<evidence type="ECO:0000256" key="1">
    <source>
        <dbReference type="SAM" id="MobiDB-lite"/>
    </source>
</evidence>
<name>A0ABR3RT78_9PLEO</name>
<gene>
    <name evidence="2" type="ORF">SLS59_002390</name>
</gene>
<feature type="region of interest" description="Disordered" evidence="1">
    <location>
        <begin position="247"/>
        <end position="278"/>
    </location>
</feature>
<protein>
    <submittedName>
        <fullName evidence="2">Uncharacterized protein</fullName>
    </submittedName>
</protein>
<feature type="compositionally biased region" description="Basic and acidic residues" evidence="1">
    <location>
        <begin position="395"/>
        <end position="404"/>
    </location>
</feature>
<comment type="caution">
    <text evidence="2">The sequence shown here is derived from an EMBL/GenBank/DDBJ whole genome shotgun (WGS) entry which is preliminary data.</text>
</comment>
<dbReference type="Proteomes" id="UP001521222">
    <property type="component" value="Unassembled WGS sequence"/>
</dbReference>
<feature type="region of interest" description="Disordered" evidence="1">
    <location>
        <begin position="299"/>
        <end position="348"/>
    </location>
</feature>
<feature type="compositionally biased region" description="Basic residues" evidence="1">
    <location>
        <begin position="418"/>
        <end position="434"/>
    </location>
</feature>
<reference evidence="2 3" key="1">
    <citation type="submission" date="2024-02" db="EMBL/GenBank/DDBJ databases">
        <title>De novo assembly and annotation of 12 fungi associated with fruit tree decline syndrome in Ontario, Canada.</title>
        <authorList>
            <person name="Sulman M."/>
            <person name="Ellouze W."/>
            <person name="Ilyukhin E."/>
        </authorList>
    </citation>
    <scope>NUCLEOTIDE SEQUENCE [LARGE SCALE GENOMIC DNA]</scope>
    <source>
        <strain evidence="2 3">M97-236</strain>
    </source>
</reference>
<evidence type="ECO:0000313" key="3">
    <source>
        <dbReference type="Proteomes" id="UP001521222"/>
    </source>
</evidence>
<proteinExistence type="predicted"/>
<feature type="region of interest" description="Disordered" evidence="1">
    <location>
        <begin position="395"/>
        <end position="434"/>
    </location>
</feature>
<feature type="compositionally biased region" description="Basic residues" evidence="1">
    <location>
        <begin position="310"/>
        <end position="319"/>
    </location>
</feature>
<organism evidence="2 3">
    <name type="scientific">Nothophoma quercina</name>
    <dbReference type="NCBI Taxonomy" id="749835"/>
    <lineage>
        <taxon>Eukaryota</taxon>
        <taxon>Fungi</taxon>
        <taxon>Dikarya</taxon>
        <taxon>Ascomycota</taxon>
        <taxon>Pezizomycotina</taxon>
        <taxon>Dothideomycetes</taxon>
        <taxon>Pleosporomycetidae</taxon>
        <taxon>Pleosporales</taxon>
        <taxon>Pleosporineae</taxon>
        <taxon>Didymellaceae</taxon>
        <taxon>Nothophoma</taxon>
    </lineage>
</organism>
<dbReference type="EMBL" id="JAKIXB020000006">
    <property type="protein sequence ID" value="KAL1607423.1"/>
    <property type="molecule type" value="Genomic_DNA"/>
</dbReference>